<evidence type="ECO:0000256" key="2">
    <source>
        <dbReference type="ARBA" id="ARBA00022801"/>
    </source>
</evidence>
<dbReference type="EMBL" id="RKQK01000002">
    <property type="protein sequence ID" value="RPE67427.1"/>
    <property type="molecule type" value="Genomic_DNA"/>
</dbReference>
<proteinExistence type="inferred from homology"/>
<dbReference type="PANTHER" id="PTHR30023">
    <property type="entry name" value="D-ALANYL-D-ALANINE CARBOXYPEPTIDASE"/>
    <property type="match status" value="1"/>
</dbReference>
<keyword evidence="5" id="KW-1185">Reference proteome</keyword>
<dbReference type="AlphaFoldDB" id="A0A3N4UR42"/>
<dbReference type="Proteomes" id="UP000269689">
    <property type="component" value="Unassembled WGS sequence"/>
</dbReference>
<reference evidence="4 5" key="1">
    <citation type="submission" date="2018-11" db="EMBL/GenBank/DDBJ databases">
        <title>Genomic Encyclopedia of Type Strains, Phase IV (KMG-IV): sequencing the most valuable type-strain genomes for metagenomic binning, comparative biology and taxonomic classification.</title>
        <authorList>
            <person name="Goeker M."/>
        </authorList>
    </citation>
    <scope>NUCLEOTIDE SEQUENCE [LARGE SCALE GENOMIC DNA]</scope>
    <source>
        <strain evidence="4 5">DSM 104731</strain>
    </source>
</reference>
<dbReference type="InterPro" id="IPR006311">
    <property type="entry name" value="TAT_signal"/>
</dbReference>
<dbReference type="Gene3D" id="3.40.710.10">
    <property type="entry name" value="DD-peptidase/beta-lactamase superfamily"/>
    <property type="match status" value="1"/>
</dbReference>
<dbReference type="PRINTS" id="PR00922">
    <property type="entry name" value="DADACBPTASE3"/>
</dbReference>
<dbReference type="SUPFAM" id="SSF56601">
    <property type="entry name" value="beta-lactamase/transpeptidase-like"/>
    <property type="match status" value="1"/>
</dbReference>
<feature type="signal peptide" evidence="3">
    <location>
        <begin position="1"/>
        <end position="32"/>
    </location>
</feature>
<dbReference type="PROSITE" id="PS51318">
    <property type="entry name" value="TAT"/>
    <property type="match status" value="1"/>
</dbReference>
<dbReference type="InterPro" id="IPR012338">
    <property type="entry name" value="Beta-lactam/transpept-like"/>
</dbReference>
<accession>A0A3N4UR42</accession>
<evidence type="ECO:0000256" key="1">
    <source>
        <dbReference type="ARBA" id="ARBA00006096"/>
    </source>
</evidence>
<comment type="similarity">
    <text evidence="1">Belongs to the peptidase S13 family.</text>
</comment>
<gene>
    <name evidence="4" type="ORF">EDD53_1836</name>
</gene>
<dbReference type="OrthoDB" id="5372081at2"/>
<dbReference type="InterPro" id="IPR000667">
    <property type="entry name" value="Peptidase_S13"/>
</dbReference>
<organism evidence="4 5">
    <name type="scientific">Pacificibacter maritimus</name>
    <dbReference type="NCBI Taxonomy" id="762213"/>
    <lineage>
        <taxon>Bacteria</taxon>
        <taxon>Pseudomonadati</taxon>
        <taxon>Pseudomonadota</taxon>
        <taxon>Alphaproteobacteria</taxon>
        <taxon>Rhodobacterales</taxon>
        <taxon>Roseobacteraceae</taxon>
        <taxon>Pacificibacter</taxon>
    </lineage>
</organism>
<sequence>MKKTIPPHISQSFNRRAVLGLLLAGAAGTAMAQSAGGDLTTSPFPRAKPNDFYKRGIPTAQKLIEQSRVSGRPSFAVADMNGTVLETHDPINPLPPASVAKVITALYALEHLGPDFVFSTEIIATGPLVDGKIQGDLILKGSGDPTLDSDMLGTLAGTLVAQGIIGITGDFYVDGTALPRIELIDTEQTEYAGYNPTITGLNVNYNRVHFEWKKQSNGFDLKMDARAKTFAPPVKIASMRVVDRGLPVFDHVAGQERDDWTVAQSALGNGGARWLPVRLPTLYAGEVFAAVAKAQGLSLPKAKAIGARVGKVGEAQFLLTTHQSPKLTVLVKDMLKYSTNLTAEVLGLTASRAQGLAPQDLRGSAKAMSDWAEHNLNSRHLDFVDHSGLGGASLVTTTDMVRVLTASGVAAQLAPLLKPIAPRDGDYNVIKSPDFSIDAKTGTLDFVSTLAGYVTGADGRTLAFASFAADVPARVAAKASGAEVPRGAKTFNTRAKRLHQMLIGRWVATYANSA</sequence>
<evidence type="ECO:0000313" key="5">
    <source>
        <dbReference type="Proteomes" id="UP000269689"/>
    </source>
</evidence>
<dbReference type="RefSeq" id="WP_123792868.1">
    <property type="nucleotide sequence ID" value="NZ_RKQK01000002.1"/>
</dbReference>
<dbReference type="GO" id="GO:0004185">
    <property type="term" value="F:serine-type carboxypeptidase activity"/>
    <property type="evidence" value="ECO:0007669"/>
    <property type="project" value="InterPro"/>
</dbReference>
<keyword evidence="3" id="KW-0732">Signal</keyword>
<keyword evidence="2" id="KW-0378">Hydrolase</keyword>
<dbReference type="NCBIfam" id="TIGR00666">
    <property type="entry name" value="PBP4"/>
    <property type="match status" value="1"/>
</dbReference>
<dbReference type="Gene3D" id="3.50.80.20">
    <property type="entry name" value="D-Ala-D-Ala carboxypeptidase C, peptidase S13"/>
    <property type="match status" value="1"/>
</dbReference>
<evidence type="ECO:0000256" key="3">
    <source>
        <dbReference type="SAM" id="SignalP"/>
    </source>
</evidence>
<protein>
    <submittedName>
        <fullName evidence="4">D-alanyl-D-alanine carboxypeptidase/D-alanyl-D-alanine-endopeptidase (Penicillin-binding protein 4)</fullName>
    </submittedName>
</protein>
<keyword evidence="4" id="KW-0645">Protease</keyword>
<evidence type="ECO:0000313" key="4">
    <source>
        <dbReference type="EMBL" id="RPE67427.1"/>
    </source>
</evidence>
<dbReference type="GO" id="GO:0000270">
    <property type="term" value="P:peptidoglycan metabolic process"/>
    <property type="evidence" value="ECO:0007669"/>
    <property type="project" value="TreeGrafter"/>
</dbReference>
<dbReference type="Pfam" id="PF02113">
    <property type="entry name" value="Peptidase_S13"/>
    <property type="match status" value="1"/>
</dbReference>
<dbReference type="PANTHER" id="PTHR30023:SF0">
    <property type="entry name" value="PENICILLIN-SENSITIVE CARBOXYPEPTIDASE A"/>
    <property type="match status" value="1"/>
</dbReference>
<comment type="caution">
    <text evidence="4">The sequence shown here is derived from an EMBL/GenBank/DDBJ whole genome shotgun (WGS) entry which is preliminary data.</text>
</comment>
<feature type="chain" id="PRO_5018012686" evidence="3">
    <location>
        <begin position="33"/>
        <end position="514"/>
    </location>
</feature>
<keyword evidence="4" id="KW-0121">Carboxypeptidase</keyword>
<dbReference type="GO" id="GO:0006508">
    <property type="term" value="P:proteolysis"/>
    <property type="evidence" value="ECO:0007669"/>
    <property type="project" value="InterPro"/>
</dbReference>
<name>A0A3N4UR42_9RHOB</name>